<dbReference type="Ensembl" id="ENSANIT00000022369.1">
    <property type="protein sequence ID" value="ENSANIP00000021654.1"/>
    <property type="gene ID" value="ENSANIG00000014702.1"/>
</dbReference>
<keyword evidence="5" id="KW-1185">Reference proteome</keyword>
<evidence type="ECO:0000313" key="5">
    <source>
        <dbReference type="Proteomes" id="UP000694541"/>
    </source>
</evidence>
<evidence type="ECO:0000256" key="2">
    <source>
        <dbReference type="SAM" id="MobiDB-lite"/>
    </source>
</evidence>
<dbReference type="InterPro" id="IPR013783">
    <property type="entry name" value="Ig-like_fold"/>
</dbReference>
<dbReference type="Pfam" id="PF00868">
    <property type="entry name" value="Transglut_N"/>
    <property type="match status" value="1"/>
</dbReference>
<comment type="similarity">
    <text evidence="1">Belongs to the transglutaminase superfamily. Transglutaminase family.</text>
</comment>
<proteinExistence type="inferred from homology"/>
<evidence type="ECO:0000259" key="3">
    <source>
        <dbReference type="Pfam" id="PF00868"/>
    </source>
</evidence>
<name>A0A8B9NP06_9AVES</name>
<dbReference type="Proteomes" id="UP000694541">
    <property type="component" value="Unplaced"/>
</dbReference>
<reference evidence="4" key="2">
    <citation type="submission" date="2025-09" db="UniProtKB">
        <authorList>
            <consortium name="Ensembl"/>
        </authorList>
    </citation>
    <scope>IDENTIFICATION</scope>
</reference>
<feature type="compositionally biased region" description="Gly residues" evidence="2">
    <location>
        <begin position="66"/>
        <end position="76"/>
    </location>
</feature>
<organism evidence="4 5">
    <name type="scientific">Accipiter nisus</name>
    <name type="common">Eurasian sparrowhawk</name>
    <dbReference type="NCBI Taxonomy" id="211598"/>
    <lineage>
        <taxon>Eukaryota</taxon>
        <taxon>Metazoa</taxon>
        <taxon>Chordata</taxon>
        <taxon>Craniata</taxon>
        <taxon>Vertebrata</taxon>
        <taxon>Euteleostomi</taxon>
        <taxon>Archelosauria</taxon>
        <taxon>Archosauria</taxon>
        <taxon>Dinosauria</taxon>
        <taxon>Saurischia</taxon>
        <taxon>Theropoda</taxon>
        <taxon>Coelurosauria</taxon>
        <taxon>Aves</taxon>
        <taxon>Neognathae</taxon>
        <taxon>Neoaves</taxon>
        <taxon>Telluraves</taxon>
        <taxon>Accipitrimorphae</taxon>
        <taxon>Accipitriformes</taxon>
        <taxon>Accipitridae</taxon>
        <taxon>Accipitrinae</taxon>
        <taxon>Accipiter</taxon>
    </lineage>
</organism>
<dbReference type="InterPro" id="IPR014756">
    <property type="entry name" value="Ig_E-set"/>
</dbReference>
<sequence length="105" mass="11270">RGLLAPRGLVVGSSANRIAHHTSEFASPRLVVRRGQPFDLRVLLPRPFDPAGGDSLCVELTLGGGGVSKWGEGGGAPTRRWRRGPTSSSRWAKPRPPVGPLRKRT</sequence>
<reference evidence="4" key="1">
    <citation type="submission" date="2025-08" db="UniProtKB">
        <authorList>
            <consortium name="Ensembl"/>
        </authorList>
    </citation>
    <scope>IDENTIFICATION</scope>
</reference>
<dbReference type="InterPro" id="IPR001102">
    <property type="entry name" value="Transglutaminase_N"/>
</dbReference>
<feature type="domain" description="Transglutaminase N-terminal" evidence="3">
    <location>
        <begin position="14"/>
        <end position="63"/>
    </location>
</feature>
<evidence type="ECO:0000313" key="4">
    <source>
        <dbReference type="Ensembl" id="ENSANIP00000021654.1"/>
    </source>
</evidence>
<feature type="region of interest" description="Disordered" evidence="2">
    <location>
        <begin position="66"/>
        <end position="105"/>
    </location>
</feature>
<dbReference type="AlphaFoldDB" id="A0A8B9NP06"/>
<protein>
    <recommendedName>
        <fullName evidence="3">Transglutaminase N-terminal domain-containing protein</fullName>
    </recommendedName>
</protein>
<accession>A0A8B9NP06</accession>
<dbReference type="Gene3D" id="2.60.40.10">
    <property type="entry name" value="Immunoglobulins"/>
    <property type="match status" value="1"/>
</dbReference>
<dbReference type="SUPFAM" id="SSF81296">
    <property type="entry name" value="E set domains"/>
    <property type="match status" value="1"/>
</dbReference>
<evidence type="ECO:0000256" key="1">
    <source>
        <dbReference type="ARBA" id="ARBA00005968"/>
    </source>
</evidence>